<proteinExistence type="predicted"/>
<evidence type="ECO:0000256" key="1">
    <source>
        <dbReference type="SAM" id="Phobius"/>
    </source>
</evidence>
<feature type="transmembrane region" description="Helical" evidence="1">
    <location>
        <begin position="20"/>
        <end position="42"/>
    </location>
</feature>
<keyword evidence="1" id="KW-0472">Membrane</keyword>
<dbReference type="Proteomes" id="UP000266016">
    <property type="component" value="Unassembled WGS sequence"/>
</dbReference>
<protein>
    <submittedName>
        <fullName evidence="2">Uncharacterized protein</fullName>
    </submittedName>
</protein>
<reference evidence="2 3" key="1">
    <citation type="submission" date="2018-08" db="EMBL/GenBank/DDBJ databases">
        <title>Bacillus jemisoniae sp. nov., Bacillus chryseoplanitiae sp. nov., Bacillus resnikiae sp. nov., and Bacillus frankliniae sp. nov., isolated from Viking spacecraft and associated surfaces.</title>
        <authorList>
            <person name="Seuylemezian A."/>
            <person name="Vaishampayan P."/>
        </authorList>
    </citation>
    <scope>NUCLEOTIDE SEQUENCE [LARGE SCALE GENOMIC DNA]</scope>
    <source>
        <strain evidence="2 3">MA001</strain>
    </source>
</reference>
<dbReference type="EMBL" id="QWVS01000002">
    <property type="protein sequence ID" value="RID89038.1"/>
    <property type="molecule type" value="Genomic_DNA"/>
</dbReference>
<dbReference type="AlphaFoldDB" id="A0A398BKK2"/>
<keyword evidence="1" id="KW-1133">Transmembrane helix</keyword>
<organism evidence="2 3">
    <name type="scientific">Peribacillus asahii</name>
    <dbReference type="NCBI Taxonomy" id="228899"/>
    <lineage>
        <taxon>Bacteria</taxon>
        <taxon>Bacillati</taxon>
        <taxon>Bacillota</taxon>
        <taxon>Bacilli</taxon>
        <taxon>Bacillales</taxon>
        <taxon>Bacillaceae</taxon>
        <taxon>Peribacillus</taxon>
    </lineage>
</organism>
<evidence type="ECO:0000313" key="2">
    <source>
        <dbReference type="EMBL" id="RID89038.1"/>
    </source>
</evidence>
<dbReference type="RefSeq" id="WP_119115148.1">
    <property type="nucleotide sequence ID" value="NZ_QWVS01000002.1"/>
</dbReference>
<sequence length="66" mass="7986">MGKKKEPKFKVGDTIIIKMYGTVGKITDVIFLFLLVICYHFNMTHWGDTKWHWLRFIYVYQETKNN</sequence>
<keyword evidence="3" id="KW-1185">Reference proteome</keyword>
<name>A0A398BKK2_9BACI</name>
<accession>A0A398BKK2</accession>
<keyword evidence="1" id="KW-0812">Transmembrane</keyword>
<gene>
    <name evidence="2" type="ORF">D1953_00220</name>
</gene>
<evidence type="ECO:0000313" key="3">
    <source>
        <dbReference type="Proteomes" id="UP000266016"/>
    </source>
</evidence>
<comment type="caution">
    <text evidence="2">The sequence shown here is derived from an EMBL/GenBank/DDBJ whole genome shotgun (WGS) entry which is preliminary data.</text>
</comment>